<dbReference type="PANTHER" id="PTHR43563">
    <property type="entry name" value="AMINE OXIDASE"/>
    <property type="match status" value="1"/>
</dbReference>
<keyword evidence="6" id="KW-0274">FAD</keyword>
<dbReference type="InterPro" id="IPR001613">
    <property type="entry name" value="Flavin_amine_oxidase"/>
</dbReference>
<evidence type="ECO:0000256" key="1">
    <source>
        <dbReference type="ARBA" id="ARBA00001974"/>
    </source>
</evidence>
<comment type="caution">
    <text evidence="9">The sequence shown here is derived from an EMBL/GenBank/DDBJ whole genome shotgun (WGS) entry which is preliminary data.</text>
</comment>
<dbReference type="Gene3D" id="3.50.50.60">
    <property type="entry name" value="FAD/NAD(P)-binding domain"/>
    <property type="match status" value="1"/>
</dbReference>
<dbReference type="PANTHER" id="PTHR43563:SF14">
    <property type="entry name" value="AMINE OXIDASE"/>
    <property type="match status" value="1"/>
</dbReference>
<dbReference type="Proteomes" id="UP000014480">
    <property type="component" value="Unassembled WGS sequence"/>
</dbReference>
<comment type="catalytic activity">
    <reaction evidence="4">
        <text>a secondary aliphatic amine + O2 + H2O = a primary amine + an aldehyde + H2O2</text>
        <dbReference type="Rhea" id="RHEA:26414"/>
        <dbReference type="ChEBI" id="CHEBI:15377"/>
        <dbReference type="ChEBI" id="CHEBI:15379"/>
        <dbReference type="ChEBI" id="CHEBI:16240"/>
        <dbReference type="ChEBI" id="CHEBI:17478"/>
        <dbReference type="ChEBI" id="CHEBI:58855"/>
        <dbReference type="ChEBI" id="CHEBI:65296"/>
        <dbReference type="EC" id="1.4.3.4"/>
    </reaction>
</comment>
<dbReference type="InterPro" id="IPR002937">
    <property type="entry name" value="Amino_oxidase"/>
</dbReference>
<dbReference type="OrthoDB" id="5046242at2759"/>
<keyword evidence="6" id="KW-0285">Flavoprotein</keyword>
<feature type="region of interest" description="Disordered" evidence="7">
    <location>
        <begin position="172"/>
        <end position="200"/>
    </location>
</feature>
<dbReference type="SUPFAM" id="SSF54373">
    <property type="entry name" value="FAD-linked reductases, C-terminal domain"/>
    <property type="match status" value="1"/>
</dbReference>
<organism evidence="9 10">
    <name type="scientific">Colletotrichum orbiculare (strain 104-T / ATCC 96160 / CBS 514.97 / LARS 414 / MAFF 240422)</name>
    <name type="common">Cucumber anthracnose fungus</name>
    <name type="synonym">Colletotrichum lagenarium</name>
    <dbReference type="NCBI Taxonomy" id="1213857"/>
    <lineage>
        <taxon>Eukaryota</taxon>
        <taxon>Fungi</taxon>
        <taxon>Dikarya</taxon>
        <taxon>Ascomycota</taxon>
        <taxon>Pezizomycotina</taxon>
        <taxon>Sordariomycetes</taxon>
        <taxon>Hypocreomycetidae</taxon>
        <taxon>Glomerellales</taxon>
        <taxon>Glomerellaceae</taxon>
        <taxon>Colletotrichum</taxon>
        <taxon>Colletotrichum orbiculare species complex</taxon>
    </lineage>
</organism>
<reference evidence="10" key="1">
    <citation type="journal article" date="2013" name="New Phytol.">
        <title>Comparative genomic and transcriptomic analyses reveal the hemibiotrophic stage shift of Colletotrichum fungi.</title>
        <authorList>
            <person name="Gan P."/>
            <person name="Ikeda K."/>
            <person name="Irieda H."/>
            <person name="Narusaka M."/>
            <person name="O'Connell R.J."/>
            <person name="Narusaka Y."/>
            <person name="Takano Y."/>
            <person name="Kubo Y."/>
            <person name="Shirasu K."/>
        </authorList>
    </citation>
    <scope>NUCLEOTIDE SEQUENCE [LARGE SCALE GENOMIC DNA]</scope>
    <source>
        <strain evidence="10">104-T / ATCC 96160 / CBS 514.97 / LARS 414 / MAFF 240422</strain>
    </source>
</reference>
<dbReference type="PRINTS" id="PR00757">
    <property type="entry name" value="AMINEOXDASEF"/>
</dbReference>
<dbReference type="InterPro" id="IPR050703">
    <property type="entry name" value="Flavin_MAO"/>
</dbReference>
<dbReference type="Pfam" id="PF01593">
    <property type="entry name" value="Amino_oxidase"/>
    <property type="match status" value="1"/>
</dbReference>
<feature type="binding site" evidence="5">
    <location>
        <begin position="113"/>
        <end position="114"/>
    </location>
    <ligand>
        <name>FAD</name>
        <dbReference type="ChEBI" id="CHEBI:57692"/>
    </ligand>
</feature>
<evidence type="ECO:0000256" key="2">
    <source>
        <dbReference type="ARBA" id="ARBA00005995"/>
    </source>
</evidence>
<dbReference type="EC" id="1.4.3.-" evidence="6"/>
<feature type="binding site" evidence="5">
    <location>
        <position position="325"/>
    </location>
    <ligand>
        <name>FAD</name>
        <dbReference type="ChEBI" id="CHEBI:57692"/>
    </ligand>
</feature>
<dbReference type="GO" id="GO:0097621">
    <property type="term" value="F:monoamine oxidase activity"/>
    <property type="evidence" value="ECO:0007669"/>
    <property type="project" value="UniProtKB-EC"/>
</dbReference>
<dbReference type="Gene3D" id="1.10.405.10">
    <property type="entry name" value="Guanine Nucleotide Dissociation Inhibitor, domain 1"/>
    <property type="match status" value="1"/>
</dbReference>
<dbReference type="SUPFAM" id="SSF51905">
    <property type="entry name" value="FAD/NAD(P)-binding domain"/>
    <property type="match status" value="1"/>
</dbReference>
<proteinExistence type="inferred from homology"/>
<keyword evidence="10" id="KW-1185">Reference proteome</keyword>
<protein>
    <recommendedName>
        <fullName evidence="6">Amine oxidase</fullName>
        <ecNumber evidence="6">1.4.3.-</ecNumber>
    </recommendedName>
</protein>
<evidence type="ECO:0000313" key="10">
    <source>
        <dbReference type="Proteomes" id="UP000014480"/>
    </source>
</evidence>
<evidence type="ECO:0000256" key="4">
    <source>
        <dbReference type="ARBA" id="ARBA00048448"/>
    </source>
</evidence>
<evidence type="ECO:0000256" key="7">
    <source>
        <dbReference type="SAM" id="MobiDB-lite"/>
    </source>
</evidence>
<accession>A0A484G002</accession>
<comment type="cofactor">
    <cofactor evidence="1 6">
        <name>FAD</name>
        <dbReference type="ChEBI" id="CHEBI:57692"/>
    </cofactor>
</comment>
<feature type="binding site" evidence="5">
    <location>
        <position position="432"/>
    </location>
    <ligand>
        <name>substrate</name>
    </ligand>
</feature>
<sequence>MCSEHGGADATTTVDDIAKLCFTILTKFSFLNNKLHSPLYHRSSLLQKPQPPPVPSPRLWTSADMLFNSETSTPSDSVTVETNFDVIVVGGGFSGIMAAYNLTQAGHKTLVVEARDRIGGRSWSRLLRSNPDAVVEMGATWINRTSQTVSYALCDEFGLEMAEQYEKGDVVDQDPLGNITRGPNGVTGGDEDAGNDPGEPSPVEAFFLALGLAAEQHDIRDFEAFDEEEDVLMSEWLVQKLGDVGKSLEVKLSCDWLSSVLVGRGCEEVGAHYLLDYIKSGNGLMSLVSDLAGAQAIKVKKGTSSMTDALANAMPEGSIMLNSPVVDIIQHTGGQVRVTTSPGLEYTAKKAILAIPTNTYTRIRFTPPLPPNKRALLTRTKPGIYAKAILSYAAPWWREAGLAGKFQSLVGPINFSWDTSEVDAGQYSLAVFVTGDTAAAWHLLTDLGREEAVVEHLAELAGSELAGQARNLTEFNVVEWTKEQWLWGGPTSSMGPGMLRNHGKALREPFGDLHFGGGETAYEWKGYLEGALRAGMRVAEEVVEKLGRHE</sequence>
<evidence type="ECO:0000256" key="5">
    <source>
        <dbReference type="PIRSR" id="PIRSR601613-1"/>
    </source>
</evidence>
<evidence type="ECO:0000313" key="9">
    <source>
        <dbReference type="EMBL" id="TDZ22757.1"/>
    </source>
</evidence>
<evidence type="ECO:0000259" key="8">
    <source>
        <dbReference type="Pfam" id="PF01593"/>
    </source>
</evidence>
<reference evidence="10" key="2">
    <citation type="journal article" date="2019" name="Mol. Plant Microbe Interact.">
        <title>Genome sequence resources for four phytopathogenic fungi from the Colletotrichum orbiculare species complex.</title>
        <authorList>
            <person name="Gan P."/>
            <person name="Tsushima A."/>
            <person name="Narusaka M."/>
            <person name="Narusaka Y."/>
            <person name="Takano Y."/>
            <person name="Kubo Y."/>
            <person name="Shirasu K."/>
        </authorList>
    </citation>
    <scope>GENOME REANNOTATION</scope>
    <source>
        <strain evidence="10">104-T / ATCC 96160 / CBS 514.97 / LARS 414 / MAFF 240422</strain>
    </source>
</reference>
<dbReference type="InterPro" id="IPR036188">
    <property type="entry name" value="FAD/NAD-bd_sf"/>
</dbReference>
<feature type="binding site" evidence="5">
    <location>
        <position position="94"/>
    </location>
    <ligand>
        <name>FAD</name>
        <dbReference type="ChEBI" id="CHEBI:57692"/>
    </ligand>
</feature>
<dbReference type="AlphaFoldDB" id="A0A484G002"/>
<keyword evidence="3 6" id="KW-0560">Oxidoreductase</keyword>
<evidence type="ECO:0000256" key="3">
    <source>
        <dbReference type="ARBA" id="ARBA00023002"/>
    </source>
</evidence>
<dbReference type="Gene3D" id="3.90.660.10">
    <property type="match status" value="1"/>
</dbReference>
<dbReference type="STRING" id="1213857.A0A484G002"/>
<gene>
    <name evidence="9" type="primary">maoA</name>
    <name evidence="9" type="ORF">Cob_v004407</name>
</gene>
<feature type="domain" description="Amine oxidase" evidence="8">
    <location>
        <begin position="93"/>
        <end position="542"/>
    </location>
</feature>
<name>A0A484G002_COLOR</name>
<feature type="binding site" evidence="5">
    <location>
        <position position="519"/>
    </location>
    <ligand>
        <name>FAD</name>
        <dbReference type="ChEBI" id="CHEBI:57692"/>
    </ligand>
</feature>
<evidence type="ECO:0000256" key="6">
    <source>
        <dbReference type="RuleBase" id="RU362067"/>
    </source>
</evidence>
<comment type="similarity">
    <text evidence="2 6">Belongs to the flavin monoamine oxidase family.</text>
</comment>
<dbReference type="EMBL" id="AMCV02000009">
    <property type="protein sequence ID" value="TDZ22757.1"/>
    <property type="molecule type" value="Genomic_DNA"/>
</dbReference>